<accession>L9LEN5</accession>
<reference evidence="3" key="2">
    <citation type="journal article" date="2013" name="Nat. Commun.">
        <title>Genome of the Chinese tree shrew.</title>
        <authorList>
            <person name="Fan Y."/>
            <person name="Huang Z.Y."/>
            <person name="Cao C.C."/>
            <person name="Chen C.S."/>
            <person name="Chen Y.X."/>
            <person name="Fan D.D."/>
            <person name="He J."/>
            <person name="Hou H.L."/>
            <person name="Hu L."/>
            <person name="Hu X.T."/>
            <person name="Jiang X.T."/>
            <person name="Lai R."/>
            <person name="Lang Y.S."/>
            <person name="Liang B."/>
            <person name="Liao S.G."/>
            <person name="Mu D."/>
            <person name="Ma Y.Y."/>
            <person name="Niu Y.Y."/>
            <person name="Sun X.Q."/>
            <person name="Xia J.Q."/>
            <person name="Xiao J."/>
            <person name="Xiong Z.Q."/>
            <person name="Xu L."/>
            <person name="Yang L."/>
            <person name="Zhang Y."/>
            <person name="Zhao W."/>
            <person name="Zhao X.D."/>
            <person name="Zheng Y.T."/>
            <person name="Zhou J.M."/>
            <person name="Zhu Y.B."/>
            <person name="Zhang G.J."/>
            <person name="Wang J."/>
            <person name="Yao Y.G."/>
        </authorList>
    </citation>
    <scope>NUCLEOTIDE SEQUENCE [LARGE SCALE GENOMIC DNA]</scope>
</reference>
<evidence type="ECO:0000313" key="2">
    <source>
        <dbReference type="EMBL" id="ELW72257.1"/>
    </source>
</evidence>
<dbReference type="EMBL" id="KB320434">
    <property type="protein sequence ID" value="ELW72257.1"/>
    <property type="molecule type" value="Genomic_DNA"/>
</dbReference>
<name>L9LEN5_TUPCH</name>
<feature type="region of interest" description="Disordered" evidence="1">
    <location>
        <begin position="1"/>
        <end position="105"/>
    </location>
</feature>
<protein>
    <submittedName>
        <fullName evidence="2">Uncharacterized protein</fullName>
    </submittedName>
</protein>
<organism evidence="2 3">
    <name type="scientific">Tupaia chinensis</name>
    <name type="common">Chinese tree shrew</name>
    <name type="synonym">Tupaia belangeri chinensis</name>
    <dbReference type="NCBI Taxonomy" id="246437"/>
    <lineage>
        <taxon>Eukaryota</taxon>
        <taxon>Metazoa</taxon>
        <taxon>Chordata</taxon>
        <taxon>Craniata</taxon>
        <taxon>Vertebrata</taxon>
        <taxon>Euteleostomi</taxon>
        <taxon>Mammalia</taxon>
        <taxon>Eutheria</taxon>
        <taxon>Euarchontoglires</taxon>
        <taxon>Scandentia</taxon>
        <taxon>Tupaiidae</taxon>
        <taxon>Tupaia</taxon>
    </lineage>
</organism>
<dbReference type="AlphaFoldDB" id="L9LEN5"/>
<feature type="compositionally biased region" description="Low complexity" evidence="1">
    <location>
        <begin position="88"/>
        <end position="97"/>
    </location>
</feature>
<dbReference type="InParanoid" id="L9LEN5"/>
<reference evidence="3" key="1">
    <citation type="submission" date="2012-07" db="EMBL/GenBank/DDBJ databases">
        <title>Genome of the Chinese tree shrew, a rising model animal genetically related to primates.</title>
        <authorList>
            <person name="Zhang G."/>
            <person name="Fan Y."/>
            <person name="Yao Y."/>
            <person name="Huang Z."/>
        </authorList>
    </citation>
    <scope>NUCLEOTIDE SEQUENCE [LARGE SCALE GENOMIC DNA]</scope>
</reference>
<proteinExistence type="predicted"/>
<sequence length="105" mass="11460">MRLEGRTGGHVYCDSTTRVSGAARMQPSPPSTFREEKATTWVREQRGLTPSRPPCENRDPTCPGLGGNTQLALRPSPSPGRAAEEQRPSSSRLVVPPRSEHPGRQ</sequence>
<gene>
    <name evidence="2" type="ORF">TREES_T100008367</name>
</gene>
<keyword evidence="3" id="KW-1185">Reference proteome</keyword>
<evidence type="ECO:0000313" key="3">
    <source>
        <dbReference type="Proteomes" id="UP000011518"/>
    </source>
</evidence>
<feature type="compositionally biased region" description="Basic and acidic residues" evidence="1">
    <location>
        <begin position="33"/>
        <end position="46"/>
    </location>
</feature>
<dbReference type="Proteomes" id="UP000011518">
    <property type="component" value="Unassembled WGS sequence"/>
</dbReference>
<evidence type="ECO:0000256" key="1">
    <source>
        <dbReference type="SAM" id="MobiDB-lite"/>
    </source>
</evidence>